<name>A0A1H8S0P1_9BACI</name>
<dbReference type="SUPFAM" id="SSF51735">
    <property type="entry name" value="NAD(P)-binding Rossmann-fold domains"/>
    <property type="match status" value="1"/>
</dbReference>
<dbReference type="InterPro" id="IPR036291">
    <property type="entry name" value="NAD(P)-bd_dom_sf"/>
</dbReference>
<organism evidence="4 5">
    <name type="scientific">Amphibacillus marinus</name>
    <dbReference type="NCBI Taxonomy" id="872970"/>
    <lineage>
        <taxon>Bacteria</taxon>
        <taxon>Bacillati</taxon>
        <taxon>Bacillota</taxon>
        <taxon>Bacilli</taxon>
        <taxon>Bacillales</taxon>
        <taxon>Bacillaceae</taxon>
        <taxon>Amphibacillus</taxon>
    </lineage>
</organism>
<accession>A0A1H8S0P1</accession>
<dbReference type="InterPro" id="IPR013099">
    <property type="entry name" value="K_chnl_dom"/>
</dbReference>
<evidence type="ECO:0000313" key="4">
    <source>
        <dbReference type="EMBL" id="SEO72230.1"/>
    </source>
</evidence>
<protein>
    <submittedName>
        <fullName evidence="4">Voltage-gated potassium channel</fullName>
    </submittedName>
</protein>
<feature type="transmembrane region" description="Helical" evidence="2">
    <location>
        <begin position="12"/>
        <end position="33"/>
    </location>
</feature>
<dbReference type="AlphaFoldDB" id="A0A1H8S0P1"/>
<dbReference type="PANTHER" id="PTHR43833:SF9">
    <property type="entry name" value="POTASSIUM CHANNEL PROTEIN YUGO-RELATED"/>
    <property type="match status" value="1"/>
</dbReference>
<feature type="domain" description="RCK N-terminal" evidence="3">
    <location>
        <begin position="113"/>
        <end position="238"/>
    </location>
</feature>
<comment type="subcellular location">
    <subcellularLocation>
        <location evidence="1">Cell membrane</location>
        <topology evidence="1">Multi-pass membrane protein</topology>
    </subcellularLocation>
</comment>
<gene>
    <name evidence="4" type="ORF">SAMN04488134_111112</name>
</gene>
<dbReference type="GO" id="GO:0005886">
    <property type="term" value="C:plasma membrane"/>
    <property type="evidence" value="ECO:0007669"/>
    <property type="project" value="UniProtKB-SubCell"/>
</dbReference>
<evidence type="ECO:0000313" key="5">
    <source>
        <dbReference type="Proteomes" id="UP000199300"/>
    </source>
</evidence>
<feature type="transmembrane region" description="Helical" evidence="2">
    <location>
        <begin position="72"/>
        <end position="93"/>
    </location>
</feature>
<dbReference type="Pfam" id="PF07885">
    <property type="entry name" value="Ion_trans_2"/>
    <property type="match status" value="1"/>
</dbReference>
<dbReference type="RefSeq" id="WP_091499541.1">
    <property type="nucleotide sequence ID" value="NZ_FODJ01000011.1"/>
</dbReference>
<keyword evidence="4" id="KW-0407">Ion channel</keyword>
<dbReference type="Gene3D" id="1.10.287.70">
    <property type="match status" value="1"/>
</dbReference>
<keyword evidence="2" id="KW-1133">Transmembrane helix</keyword>
<dbReference type="Gene3D" id="3.40.50.720">
    <property type="entry name" value="NAD(P)-binding Rossmann-like Domain"/>
    <property type="match status" value="1"/>
</dbReference>
<evidence type="ECO:0000256" key="1">
    <source>
        <dbReference type="ARBA" id="ARBA00004651"/>
    </source>
</evidence>
<dbReference type="STRING" id="872970.SAMN04488134_111112"/>
<dbReference type="EMBL" id="FODJ01000011">
    <property type="protein sequence ID" value="SEO72230.1"/>
    <property type="molecule type" value="Genomic_DNA"/>
</dbReference>
<dbReference type="InterPro" id="IPR003148">
    <property type="entry name" value="RCK_N"/>
</dbReference>
<keyword evidence="5" id="KW-1185">Reference proteome</keyword>
<dbReference type="OrthoDB" id="9785285at2"/>
<sequence>MIIKIKQYYFQLPFLLKLFFFIFLFTMSFGWAIHLIEPTIFPTLLDGVWWAIITGATVGYGDYVPHSTLGRLLTFALILAGGGAITFYMASIASATVKLEQQRLNGNGTFQGKQHIIIIGWNERSKALFNQLKSNSSSQQVILIDSTLTQLPMKYADFHYVKGDPTIERTGRAANAACAKKIIITADQSLTERFADQATILTIIALRALNNTVSITAEILTTHQVEHAKLAGANQIIESNYIVANLLHQEITTKN</sequence>
<dbReference type="PROSITE" id="PS51201">
    <property type="entry name" value="RCK_N"/>
    <property type="match status" value="1"/>
</dbReference>
<reference evidence="4 5" key="1">
    <citation type="submission" date="2016-10" db="EMBL/GenBank/DDBJ databases">
        <authorList>
            <person name="de Groot N.N."/>
        </authorList>
    </citation>
    <scope>NUCLEOTIDE SEQUENCE [LARGE SCALE GENOMIC DNA]</scope>
    <source>
        <strain evidence="4 5">CGMCC 1.10434</strain>
    </source>
</reference>
<dbReference type="PANTHER" id="PTHR43833">
    <property type="entry name" value="POTASSIUM CHANNEL PROTEIN 2-RELATED-RELATED"/>
    <property type="match status" value="1"/>
</dbReference>
<feature type="transmembrane region" description="Helical" evidence="2">
    <location>
        <begin position="39"/>
        <end position="60"/>
    </location>
</feature>
<dbReference type="SUPFAM" id="SSF81324">
    <property type="entry name" value="Voltage-gated potassium channels"/>
    <property type="match status" value="1"/>
</dbReference>
<dbReference type="InterPro" id="IPR050721">
    <property type="entry name" value="Trk_Ktr_HKT_K-transport"/>
</dbReference>
<dbReference type="Pfam" id="PF02254">
    <property type="entry name" value="TrkA_N"/>
    <property type="match status" value="1"/>
</dbReference>
<keyword evidence="2" id="KW-0472">Membrane</keyword>
<dbReference type="GO" id="GO:0034220">
    <property type="term" value="P:monoatomic ion transmembrane transport"/>
    <property type="evidence" value="ECO:0007669"/>
    <property type="project" value="UniProtKB-KW"/>
</dbReference>
<dbReference type="GO" id="GO:0006813">
    <property type="term" value="P:potassium ion transport"/>
    <property type="evidence" value="ECO:0007669"/>
    <property type="project" value="InterPro"/>
</dbReference>
<evidence type="ECO:0000259" key="3">
    <source>
        <dbReference type="PROSITE" id="PS51201"/>
    </source>
</evidence>
<evidence type="ECO:0000256" key="2">
    <source>
        <dbReference type="SAM" id="Phobius"/>
    </source>
</evidence>
<dbReference type="Proteomes" id="UP000199300">
    <property type="component" value="Unassembled WGS sequence"/>
</dbReference>
<keyword evidence="4" id="KW-0813">Transport</keyword>
<proteinExistence type="predicted"/>
<keyword evidence="4" id="KW-0406">Ion transport</keyword>
<keyword evidence="2" id="KW-0812">Transmembrane</keyword>